<evidence type="ECO:0000313" key="3">
    <source>
        <dbReference type="Proteomes" id="UP000240228"/>
    </source>
</evidence>
<dbReference type="AlphaFoldDB" id="A0A2T3GC81"/>
<gene>
    <name evidence="2" type="ORF">CPA40_01735</name>
</gene>
<keyword evidence="1" id="KW-1133">Transmembrane helix</keyword>
<protein>
    <recommendedName>
        <fullName evidence="4">Transmembrane protein</fullName>
    </recommendedName>
</protein>
<reference evidence="3" key="1">
    <citation type="submission" date="2017-09" db="EMBL/GenBank/DDBJ databases">
        <authorList>
            <person name="Sela D.A."/>
            <person name="Albert K."/>
        </authorList>
    </citation>
    <scope>NUCLEOTIDE SEQUENCE [LARGE SCALE GENOMIC DNA]</scope>
    <source>
        <strain evidence="3">UMA51805</strain>
    </source>
</reference>
<sequence length="126" mass="13702">MMTNMTPHIDKPLIVRGLRIAGFALIAPVAAFWIPPFFDMVAQLGQTAAVMAFICYALGLLCWIISFFMSFLDDAPADPAELRRRMIVGIARVLAEWILAIVALPVAFIGFLAVADMIDPAPVIPG</sequence>
<feature type="transmembrane region" description="Helical" evidence="1">
    <location>
        <begin position="50"/>
        <end position="72"/>
    </location>
</feature>
<evidence type="ECO:0000256" key="1">
    <source>
        <dbReference type="SAM" id="Phobius"/>
    </source>
</evidence>
<keyword evidence="3" id="KW-1185">Reference proteome</keyword>
<evidence type="ECO:0000313" key="2">
    <source>
        <dbReference type="EMBL" id="PST47072.1"/>
    </source>
</evidence>
<name>A0A2T3GC81_9BIFI</name>
<keyword evidence="1" id="KW-0472">Membrane</keyword>
<evidence type="ECO:0008006" key="4">
    <source>
        <dbReference type="Google" id="ProtNLM"/>
    </source>
</evidence>
<feature type="transmembrane region" description="Helical" evidence="1">
    <location>
        <begin position="20"/>
        <end position="38"/>
    </location>
</feature>
<proteinExistence type="predicted"/>
<feature type="transmembrane region" description="Helical" evidence="1">
    <location>
        <begin position="93"/>
        <end position="115"/>
    </location>
</feature>
<dbReference type="RefSeq" id="WP_107043474.1">
    <property type="nucleotide sequence ID" value="NZ_NWTX01000002.1"/>
</dbReference>
<comment type="caution">
    <text evidence="2">The sequence shown here is derived from an EMBL/GenBank/DDBJ whole genome shotgun (WGS) entry which is preliminary data.</text>
</comment>
<dbReference type="Proteomes" id="UP000240228">
    <property type="component" value="Unassembled WGS sequence"/>
</dbReference>
<accession>A0A2T3GC81</accession>
<keyword evidence="1" id="KW-0812">Transmembrane</keyword>
<organism evidence="2 3">
    <name type="scientific">Bifidobacterium callitrichos</name>
    <dbReference type="NCBI Taxonomy" id="762209"/>
    <lineage>
        <taxon>Bacteria</taxon>
        <taxon>Bacillati</taxon>
        <taxon>Actinomycetota</taxon>
        <taxon>Actinomycetes</taxon>
        <taxon>Bifidobacteriales</taxon>
        <taxon>Bifidobacteriaceae</taxon>
        <taxon>Bifidobacterium</taxon>
    </lineage>
</organism>
<dbReference type="EMBL" id="NWTX01000002">
    <property type="protein sequence ID" value="PST47072.1"/>
    <property type="molecule type" value="Genomic_DNA"/>
</dbReference>
<reference evidence="2 3" key="2">
    <citation type="submission" date="2018-03" db="EMBL/GenBank/DDBJ databases">
        <title>The comparative genomics of Bifidobacterium callitrichos reflects dietary carbohydrate utilization within the common marmoset gut.</title>
        <authorList>
            <person name="Rani A."/>
        </authorList>
    </citation>
    <scope>NUCLEOTIDE SEQUENCE [LARGE SCALE GENOMIC DNA]</scope>
    <source>
        <strain evidence="2 3">UMA51805</strain>
    </source>
</reference>